<dbReference type="RefSeq" id="WP_146868884.1">
    <property type="nucleotide sequence ID" value="NZ_BKBC01000047.1"/>
</dbReference>
<dbReference type="Pfam" id="PF13302">
    <property type="entry name" value="Acetyltransf_3"/>
    <property type="match status" value="1"/>
</dbReference>
<dbReference type="PANTHER" id="PTHR43792">
    <property type="entry name" value="GNAT FAMILY, PUTATIVE (AFU_ORTHOLOGUE AFUA_3G00765)-RELATED-RELATED"/>
    <property type="match status" value="1"/>
</dbReference>
<dbReference type="Proteomes" id="UP000321089">
    <property type="component" value="Unassembled WGS sequence"/>
</dbReference>
<dbReference type="InterPro" id="IPR051531">
    <property type="entry name" value="N-acetyltransferase"/>
</dbReference>
<dbReference type="GO" id="GO:0016747">
    <property type="term" value="F:acyltransferase activity, transferring groups other than amino-acyl groups"/>
    <property type="evidence" value="ECO:0007669"/>
    <property type="project" value="InterPro"/>
</dbReference>
<organism evidence="2 3">
    <name type="scientific">Clostridium butyricum</name>
    <dbReference type="NCBI Taxonomy" id="1492"/>
    <lineage>
        <taxon>Bacteria</taxon>
        <taxon>Bacillati</taxon>
        <taxon>Bacillota</taxon>
        <taxon>Clostridia</taxon>
        <taxon>Eubacteriales</taxon>
        <taxon>Clostridiaceae</taxon>
        <taxon>Clostridium</taxon>
    </lineage>
</organism>
<proteinExistence type="predicted"/>
<dbReference type="PROSITE" id="PS51186">
    <property type="entry name" value="GNAT"/>
    <property type="match status" value="1"/>
</dbReference>
<reference evidence="2 3" key="1">
    <citation type="submission" date="2019-07" db="EMBL/GenBank/DDBJ databases">
        <title>Whole genome shotgun sequence of Clostridium butyricum NBRC 3858.</title>
        <authorList>
            <person name="Hosoyama A."/>
            <person name="Uohara A."/>
            <person name="Ohji S."/>
            <person name="Ichikawa N."/>
        </authorList>
    </citation>
    <scope>NUCLEOTIDE SEQUENCE [LARGE SCALE GENOMIC DNA]</scope>
    <source>
        <strain evidence="2 3">NBRC 3858</strain>
    </source>
</reference>
<dbReference type="InterPro" id="IPR016181">
    <property type="entry name" value="Acyl_CoA_acyltransferase"/>
</dbReference>
<dbReference type="Gene3D" id="3.40.630.30">
    <property type="match status" value="1"/>
</dbReference>
<name>A0A512TQ70_CLOBU</name>
<dbReference type="AlphaFoldDB" id="A0A512TQ70"/>
<protein>
    <submittedName>
        <fullName evidence="2">GNAT family acetyltransferase</fullName>
    </submittedName>
</protein>
<dbReference type="InterPro" id="IPR000182">
    <property type="entry name" value="GNAT_dom"/>
</dbReference>
<comment type="caution">
    <text evidence="2">The sequence shown here is derived from an EMBL/GenBank/DDBJ whole genome shotgun (WGS) entry which is preliminary data.</text>
</comment>
<evidence type="ECO:0000313" key="3">
    <source>
        <dbReference type="Proteomes" id="UP000321089"/>
    </source>
</evidence>
<dbReference type="SUPFAM" id="SSF55729">
    <property type="entry name" value="Acyl-CoA N-acyltransferases (Nat)"/>
    <property type="match status" value="1"/>
</dbReference>
<evidence type="ECO:0000313" key="2">
    <source>
        <dbReference type="EMBL" id="GEQ22399.1"/>
    </source>
</evidence>
<sequence>MNNLGSITLETERLTIRKFNLNDGIHVYNNWASDENVTKFLTWPHHKAKGMSVSYVNWVIKNYEKDTENTMYEWAIELKELGQPIGSIGVVAFNKEVESVQIGYCIGAKWWHSGIMSEALKEVIRFFMEEVEVKRIEARYDPRNIHSGKVMEKCGLKYEGTLRSCDKNNSGICDTSWYGILRNEYFNR</sequence>
<gene>
    <name evidence="2" type="ORF">CBU02nite_29050</name>
</gene>
<dbReference type="PANTHER" id="PTHR43792:SF1">
    <property type="entry name" value="N-ACETYLTRANSFERASE DOMAIN-CONTAINING PROTEIN"/>
    <property type="match status" value="1"/>
</dbReference>
<feature type="domain" description="N-acetyltransferase" evidence="1">
    <location>
        <begin position="14"/>
        <end position="184"/>
    </location>
</feature>
<evidence type="ECO:0000259" key="1">
    <source>
        <dbReference type="PROSITE" id="PS51186"/>
    </source>
</evidence>
<keyword evidence="2" id="KW-0808">Transferase</keyword>
<accession>A0A512TQ70</accession>
<dbReference type="EMBL" id="BKBC01000047">
    <property type="protein sequence ID" value="GEQ22399.1"/>
    <property type="molecule type" value="Genomic_DNA"/>
</dbReference>